<feature type="compositionally biased region" description="Basic and acidic residues" evidence="13">
    <location>
        <begin position="96"/>
        <end position="105"/>
    </location>
</feature>
<sequence length="105" mass="10985">MLTIFLGFEVISRVPTLLHTPLMSGTNAIHGIVLLGGILVAGTADNTLTLLLGLLGCLFGAGNLFGGIVVTDRMLEMFKKKEPAATKAEAPAPAAVREKEVVGQR</sequence>
<evidence type="ECO:0000256" key="9">
    <source>
        <dbReference type="ARBA" id="ARBA00022989"/>
    </source>
</evidence>
<evidence type="ECO:0000256" key="14">
    <source>
        <dbReference type="SAM" id="Phobius"/>
    </source>
</evidence>
<evidence type="ECO:0000256" key="8">
    <source>
        <dbReference type="ARBA" id="ARBA00022967"/>
    </source>
</evidence>
<dbReference type="GO" id="GO:0050661">
    <property type="term" value="F:NADP binding"/>
    <property type="evidence" value="ECO:0007669"/>
    <property type="project" value="TreeGrafter"/>
</dbReference>
<feature type="transmembrane region" description="Helical" evidence="14">
    <location>
        <begin position="21"/>
        <end position="42"/>
    </location>
</feature>
<evidence type="ECO:0000256" key="12">
    <source>
        <dbReference type="ARBA" id="ARBA00048202"/>
    </source>
</evidence>
<keyword evidence="7" id="KW-0521">NADP</keyword>
<reference evidence="16" key="1">
    <citation type="journal article" date="2020" name="mSystems">
        <title>Genome- and Community-Level Interaction Insights into Carbon Utilization and Element Cycling Functions of Hydrothermarchaeota in Hydrothermal Sediment.</title>
        <authorList>
            <person name="Zhou Z."/>
            <person name="Liu Y."/>
            <person name="Xu W."/>
            <person name="Pan J."/>
            <person name="Luo Z.H."/>
            <person name="Li M."/>
        </authorList>
    </citation>
    <scope>NUCLEOTIDE SEQUENCE [LARGE SCALE GENOMIC DNA]</scope>
    <source>
        <strain evidence="16">SpSt-222</strain>
    </source>
</reference>
<accession>A0A7C1FUD1</accession>
<gene>
    <name evidence="16" type="ORF">ENP47_05125</name>
</gene>
<evidence type="ECO:0000256" key="1">
    <source>
        <dbReference type="ARBA" id="ARBA00003943"/>
    </source>
</evidence>
<dbReference type="EMBL" id="DSJL01000010">
    <property type="protein sequence ID" value="HEF64963.1"/>
    <property type="molecule type" value="Genomic_DNA"/>
</dbReference>
<comment type="subcellular location">
    <subcellularLocation>
        <location evidence="2">Cell inner membrane</location>
        <topology evidence="2">Multi-pass membrane protein</topology>
    </subcellularLocation>
</comment>
<feature type="region of interest" description="Disordered" evidence="13">
    <location>
        <begin position="84"/>
        <end position="105"/>
    </location>
</feature>
<keyword evidence="8" id="KW-1278">Translocase</keyword>
<evidence type="ECO:0000256" key="10">
    <source>
        <dbReference type="ARBA" id="ARBA00023027"/>
    </source>
</evidence>
<feature type="compositionally biased region" description="Low complexity" evidence="13">
    <location>
        <begin position="85"/>
        <end position="95"/>
    </location>
</feature>
<evidence type="ECO:0000256" key="5">
    <source>
        <dbReference type="ARBA" id="ARBA00022519"/>
    </source>
</evidence>
<dbReference type="Pfam" id="PF12769">
    <property type="entry name" value="PNTB_4TM"/>
    <property type="match status" value="1"/>
</dbReference>
<evidence type="ECO:0000256" key="13">
    <source>
        <dbReference type="SAM" id="MobiDB-lite"/>
    </source>
</evidence>
<keyword evidence="11 14" id="KW-0472">Membrane</keyword>
<keyword evidence="5" id="KW-0997">Cell inner membrane</keyword>
<proteinExistence type="predicted"/>
<keyword evidence="9 14" id="KW-1133">Transmembrane helix</keyword>
<keyword evidence="6 14" id="KW-0812">Transmembrane</keyword>
<organism evidence="16">
    <name type="scientific">Thermomicrobium roseum</name>
    <dbReference type="NCBI Taxonomy" id="500"/>
    <lineage>
        <taxon>Bacteria</taxon>
        <taxon>Pseudomonadati</taxon>
        <taxon>Thermomicrobiota</taxon>
        <taxon>Thermomicrobia</taxon>
        <taxon>Thermomicrobiales</taxon>
        <taxon>Thermomicrobiaceae</taxon>
        <taxon>Thermomicrobium</taxon>
    </lineage>
</organism>
<evidence type="ECO:0000259" key="15">
    <source>
        <dbReference type="Pfam" id="PF12769"/>
    </source>
</evidence>
<dbReference type="GO" id="GO:0008750">
    <property type="term" value="F:proton-translocating NAD(P)+ transhydrogenase activity"/>
    <property type="evidence" value="ECO:0007669"/>
    <property type="project" value="UniProtKB-EC"/>
</dbReference>
<dbReference type="AlphaFoldDB" id="A0A7C1FUD1"/>
<name>A0A7C1FUD1_THERO</name>
<dbReference type="GO" id="GO:0005886">
    <property type="term" value="C:plasma membrane"/>
    <property type="evidence" value="ECO:0007669"/>
    <property type="project" value="UniProtKB-SubCell"/>
</dbReference>
<evidence type="ECO:0000256" key="6">
    <source>
        <dbReference type="ARBA" id="ARBA00022692"/>
    </source>
</evidence>
<feature type="domain" description="NAD(P) transhydrogenase alpha subunit C-terminal" evidence="15">
    <location>
        <begin position="1"/>
        <end position="80"/>
    </location>
</feature>
<dbReference type="EC" id="7.1.1.1" evidence="3"/>
<evidence type="ECO:0000256" key="2">
    <source>
        <dbReference type="ARBA" id="ARBA00004429"/>
    </source>
</evidence>
<protein>
    <recommendedName>
        <fullName evidence="3">proton-translocating NAD(P)(+) transhydrogenase</fullName>
        <ecNumber evidence="3">7.1.1.1</ecNumber>
    </recommendedName>
</protein>
<feature type="transmembrane region" description="Helical" evidence="14">
    <location>
        <begin position="48"/>
        <end position="71"/>
    </location>
</feature>
<evidence type="ECO:0000256" key="7">
    <source>
        <dbReference type="ARBA" id="ARBA00022857"/>
    </source>
</evidence>
<dbReference type="GO" id="GO:0006740">
    <property type="term" value="P:NADPH regeneration"/>
    <property type="evidence" value="ECO:0007669"/>
    <property type="project" value="TreeGrafter"/>
</dbReference>
<dbReference type="PANTHER" id="PTHR10160:SF19">
    <property type="entry name" value="PROTON-TRANSLOCATING NAD(P)(+) TRANSHYDROGENASE"/>
    <property type="match status" value="1"/>
</dbReference>
<comment type="caution">
    <text evidence="16">The sequence shown here is derived from an EMBL/GenBank/DDBJ whole genome shotgun (WGS) entry which is preliminary data.</text>
</comment>
<evidence type="ECO:0000256" key="11">
    <source>
        <dbReference type="ARBA" id="ARBA00023136"/>
    </source>
</evidence>
<keyword evidence="10" id="KW-0520">NAD</keyword>
<dbReference type="PANTHER" id="PTHR10160">
    <property type="entry name" value="NAD(P) TRANSHYDROGENASE"/>
    <property type="match status" value="1"/>
</dbReference>
<evidence type="ECO:0000256" key="3">
    <source>
        <dbReference type="ARBA" id="ARBA00012943"/>
    </source>
</evidence>
<evidence type="ECO:0000256" key="4">
    <source>
        <dbReference type="ARBA" id="ARBA00022475"/>
    </source>
</evidence>
<dbReference type="InterPro" id="IPR024605">
    <property type="entry name" value="NADP_transhyd_a_C"/>
</dbReference>
<evidence type="ECO:0000313" key="16">
    <source>
        <dbReference type="EMBL" id="HEF64963.1"/>
    </source>
</evidence>
<comment type="function">
    <text evidence="1">The transhydrogenation between NADH and NADP is coupled to respiration and ATP hydrolysis and functions as a proton pump across the membrane.</text>
</comment>
<keyword evidence="4" id="KW-1003">Cell membrane</keyword>
<comment type="catalytic activity">
    <reaction evidence="12">
        <text>NAD(+) + NADPH + H(+)(in) = NADH + NADP(+) + H(+)(out)</text>
        <dbReference type="Rhea" id="RHEA:47992"/>
        <dbReference type="ChEBI" id="CHEBI:15378"/>
        <dbReference type="ChEBI" id="CHEBI:57540"/>
        <dbReference type="ChEBI" id="CHEBI:57783"/>
        <dbReference type="ChEBI" id="CHEBI:57945"/>
        <dbReference type="ChEBI" id="CHEBI:58349"/>
        <dbReference type="EC" id="7.1.1.1"/>
    </reaction>
</comment>